<reference evidence="2" key="1">
    <citation type="submission" date="2019-12" db="EMBL/GenBank/DDBJ databases">
        <title>Genome sequencing and annotation of Brassica cretica.</title>
        <authorList>
            <person name="Studholme D.J."/>
            <person name="Sarris P.F."/>
        </authorList>
    </citation>
    <scope>NUCLEOTIDE SEQUENCE</scope>
    <source>
        <strain evidence="2">PFS-102/07</strain>
        <tissue evidence="2">Leaf</tissue>
    </source>
</reference>
<feature type="region of interest" description="Disordered" evidence="1">
    <location>
        <begin position="1"/>
        <end position="67"/>
    </location>
</feature>
<name>A0A8S9GSP7_BRACR</name>
<dbReference type="AlphaFoldDB" id="A0A8S9GSP7"/>
<evidence type="ECO:0000313" key="2">
    <source>
        <dbReference type="EMBL" id="KAF2548050.1"/>
    </source>
</evidence>
<proteinExistence type="predicted"/>
<sequence>MRSITRGLKAERIENPEAKNYEDEIRDKLETKSAETTGEEGGSPESKAGDYILRKNEPQSRKPTNHP</sequence>
<evidence type="ECO:0000256" key="1">
    <source>
        <dbReference type="SAM" id="MobiDB-lite"/>
    </source>
</evidence>
<gene>
    <name evidence="2" type="ORF">F2Q70_00022511</name>
</gene>
<organism evidence="2">
    <name type="scientific">Brassica cretica</name>
    <name type="common">Mustard</name>
    <dbReference type="NCBI Taxonomy" id="69181"/>
    <lineage>
        <taxon>Eukaryota</taxon>
        <taxon>Viridiplantae</taxon>
        <taxon>Streptophyta</taxon>
        <taxon>Embryophyta</taxon>
        <taxon>Tracheophyta</taxon>
        <taxon>Spermatophyta</taxon>
        <taxon>Magnoliopsida</taxon>
        <taxon>eudicotyledons</taxon>
        <taxon>Gunneridae</taxon>
        <taxon>Pentapetalae</taxon>
        <taxon>rosids</taxon>
        <taxon>malvids</taxon>
        <taxon>Brassicales</taxon>
        <taxon>Brassicaceae</taxon>
        <taxon>Brassiceae</taxon>
        <taxon>Brassica</taxon>
    </lineage>
</organism>
<feature type="compositionally biased region" description="Basic and acidic residues" evidence="1">
    <location>
        <begin position="8"/>
        <end position="33"/>
    </location>
</feature>
<dbReference type="EMBL" id="QGKY02001925">
    <property type="protein sequence ID" value="KAF2548050.1"/>
    <property type="molecule type" value="Genomic_DNA"/>
</dbReference>
<accession>A0A8S9GSP7</accession>
<comment type="caution">
    <text evidence="2">The sequence shown here is derived from an EMBL/GenBank/DDBJ whole genome shotgun (WGS) entry which is preliminary data.</text>
</comment>
<protein>
    <submittedName>
        <fullName evidence="2">Uncharacterized protein</fullName>
    </submittedName>
</protein>